<evidence type="ECO:0000313" key="1">
    <source>
        <dbReference type="EMBL" id="TFK16890.1"/>
    </source>
</evidence>
<proteinExistence type="predicted"/>
<name>A0A5C3K9Z4_COPMA</name>
<dbReference type="PANTHER" id="PTHR24559">
    <property type="entry name" value="TRANSPOSON TY3-I GAG-POL POLYPROTEIN"/>
    <property type="match status" value="1"/>
</dbReference>
<dbReference type="InterPro" id="IPR043502">
    <property type="entry name" value="DNA/RNA_pol_sf"/>
</dbReference>
<feature type="non-terminal residue" evidence="1">
    <location>
        <position position="131"/>
    </location>
</feature>
<dbReference type="STRING" id="230819.A0A5C3K9Z4"/>
<dbReference type="PANTHER" id="PTHR24559:SF444">
    <property type="entry name" value="REVERSE TRANSCRIPTASE DOMAIN-CONTAINING PROTEIN"/>
    <property type="match status" value="1"/>
</dbReference>
<reference evidence="1 2" key="1">
    <citation type="journal article" date="2019" name="Nat. Ecol. Evol.">
        <title>Megaphylogeny resolves global patterns of mushroom evolution.</title>
        <authorList>
            <person name="Varga T."/>
            <person name="Krizsan K."/>
            <person name="Foldi C."/>
            <person name="Dima B."/>
            <person name="Sanchez-Garcia M."/>
            <person name="Sanchez-Ramirez S."/>
            <person name="Szollosi G.J."/>
            <person name="Szarkandi J.G."/>
            <person name="Papp V."/>
            <person name="Albert L."/>
            <person name="Andreopoulos W."/>
            <person name="Angelini C."/>
            <person name="Antonin V."/>
            <person name="Barry K.W."/>
            <person name="Bougher N.L."/>
            <person name="Buchanan P."/>
            <person name="Buyck B."/>
            <person name="Bense V."/>
            <person name="Catcheside P."/>
            <person name="Chovatia M."/>
            <person name="Cooper J."/>
            <person name="Damon W."/>
            <person name="Desjardin D."/>
            <person name="Finy P."/>
            <person name="Geml J."/>
            <person name="Haridas S."/>
            <person name="Hughes K."/>
            <person name="Justo A."/>
            <person name="Karasinski D."/>
            <person name="Kautmanova I."/>
            <person name="Kiss B."/>
            <person name="Kocsube S."/>
            <person name="Kotiranta H."/>
            <person name="LaButti K.M."/>
            <person name="Lechner B.E."/>
            <person name="Liimatainen K."/>
            <person name="Lipzen A."/>
            <person name="Lukacs Z."/>
            <person name="Mihaltcheva S."/>
            <person name="Morgado L.N."/>
            <person name="Niskanen T."/>
            <person name="Noordeloos M.E."/>
            <person name="Ohm R.A."/>
            <person name="Ortiz-Santana B."/>
            <person name="Ovrebo C."/>
            <person name="Racz N."/>
            <person name="Riley R."/>
            <person name="Savchenko A."/>
            <person name="Shiryaev A."/>
            <person name="Soop K."/>
            <person name="Spirin V."/>
            <person name="Szebenyi C."/>
            <person name="Tomsovsky M."/>
            <person name="Tulloss R.E."/>
            <person name="Uehling J."/>
            <person name="Grigoriev I.V."/>
            <person name="Vagvolgyi C."/>
            <person name="Papp T."/>
            <person name="Martin F.M."/>
            <person name="Miettinen O."/>
            <person name="Hibbett D.S."/>
            <person name="Nagy L.G."/>
        </authorList>
    </citation>
    <scope>NUCLEOTIDE SEQUENCE [LARGE SCALE GENOMIC DNA]</scope>
    <source>
        <strain evidence="1 2">CBS 121175</strain>
    </source>
</reference>
<dbReference type="Gene3D" id="3.30.70.270">
    <property type="match status" value="1"/>
</dbReference>
<dbReference type="EMBL" id="ML210614">
    <property type="protein sequence ID" value="TFK16890.1"/>
    <property type="molecule type" value="Genomic_DNA"/>
</dbReference>
<accession>A0A5C3K9Z4</accession>
<organism evidence="1 2">
    <name type="scientific">Coprinopsis marcescibilis</name>
    <name type="common">Agaric fungus</name>
    <name type="synonym">Psathyrella marcescibilis</name>
    <dbReference type="NCBI Taxonomy" id="230819"/>
    <lineage>
        <taxon>Eukaryota</taxon>
        <taxon>Fungi</taxon>
        <taxon>Dikarya</taxon>
        <taxon>Basidiomycota</taxon>
        <taxon>Agaricomycotina</taxon>
        <taxon>Agaricomycetes</taxon>
        <taxon>Agaricomycetidae</taxon>
        <taxon>Agaricales</taxon>
        <taxon>Agaricineae</taxon>
        <taxon>Psathyrellaceae</taxon>
        <taxon>Coprinopsis</taxon>
    </lineage>
</organism>
<dbReference type="Proteomes" id="UP000307440">
    <property type="component" value="Unassembled WGS sequence"/>
</dbReference>
<evidence type="ECO:0000313" key="2">
    <source>
        <dbReference type="Proteomes" id="UP000307440"/>
    </source>
</evidence>
<dbReference type="Gene3D" id="3.10.10.10">
    <property type="entry name" value="HIV Type 1 Reverse Transcriptase, subunit A, domain 1"/>
    <property type="match status" value="1"/>
</dbReference>
<protein>
    <submittedName>
        <fullName evidence="1">DNA/RNA polymerase</fullName>
    </submittedName>
</protein>
<dbReference type="SUPFAM" id="SSF56672">
    <property type="entry name" value="DNA/RNA polymerases"/>
    <property type="match status" value="1"/>
</dbReference>
<sequence length="131" mass="15228">MVLNESGITFEDAERGTFKESYFSPYIIPTVPHIPWEHRNIPIPPGLMPKVLEVLKLKIEAGVYEQSQSSYRSKWFVVLKKNGKLRIVHDLQPLNKISIRDTGMMPIIDNFVENFAGYQCYTVFDLFWGFD</sequence>
<dbReference type="OrthoDB" id="5599163at2759"/>
<gene>
    <name evidence="1" type="ORF">FA15DRAFT_606140</name>
</gene>
<dbReference type="InterPro" id="IPR053134">
    <property type="entry name" value="RNA-dir_DNA_polymerase"/>
</dbReference>
<keyword evidence="2" id="KW-1185">Reference proteome</keyword>
<dbReference type="InterPro" id="IPR043128">
    <property type="entry name" value="Rev_trsase/Diguanyl_cyclase"/>
</dbReference>
<dbReference type="AlphaFoldDB" id="A0A5C3K9Z4"/>